<dbReference type="PANTHER" id="PTHR48039">
    <property type="entry name" value="RNA-BINDING MOTIF PROTEIN 14B"/>
    <property type="match status" value="1"/>
</dbReference>
<feature type="compositionally biased region" description="Basic and acidic residues" evidence="6">
    <location>
        <begin position="749"/>
        <end position="761"/>
    </location>
</feature>
<feature type="compositionally biased region" description="Basic residues" evidence="6">
    <location>
        <begin position="780"/>
        <end position="792"/>
    </location>
</feature>
<feature type="domain" description="RRM" evidence="7">
    <location>
        <begin position="485"/>
        <end position="569"/>
    </location>
</feature>
<evidence type="ECO:0000256" key="1">
    <source>
        <dbReference type="ARBA" id="ARBA00004123"/>
    </source>
</evidence>
<reference evidence="9" key="1">
    <citation type="submission" date="2025-08" db="UniProtKB">
        <authorList>
            <consortium name="RefSeq"/>
        </authorList>
    </citation>
    <scope>IDENTIFICATION</scope>
</reference>
<dbReference type="InterPro" id="IPR035979">
    <property type="entry name" value="RBD_domain_sf"/>
</dbReference>
<dbReference type="CDD" id="cd12413">
    <property type="entry name" value="RRM1_RBM28_like"/>
    <property type="match status" value="1"/>
</dbReference>
<sequence length="962" mass="107095">MGKRKREEKAKLDHGDAQQNCPSTIFVSNLPYSLKSSELEQVFSEVGPVRRCFTVTNKGSEGNRGFGFVQFAAVDDAERAVQLKNGALMGSRKIRVKLAMHRLPLELRKAKANNEKSNETTSNKGAANPSDVVTKQKDVPQPQQPERLEVPKASNKIPRSSNAPADAADGSEKQRVARTVVLGGLLNFEMAEEVFRRAREVGKICSITYPLPNKEFQSYGLTRDGCHPEASFVVYTSVKAARNSVVMLHQQEINGACVWARQLGGEGSKTRKWRLIVRNLPFKVTVNEIKDMFNSVGFVWDVFIPHKSEEGISKGFAFISFTCKQDAEKAIKNVNGRVIARRTVAVDWAVPKNIFANTTGSTASIDAAGQSDDSDNEEDLNENNLVTNDVDDNSDGDSQEHDRGKDLDSEVYENNLQMDMDSEEVVAKKVLDKLIKSSGDAHEPSQDDVSKSALDVKEMHITSKFGQSADPSHQKINKKEGDLEKTIFISNLPFDIDNEEVKQRFFSVFGEVRSFLPVLHHLTKRPRGTAFLKFSTTDAADAAVSAANAAPGLGIIMKGRPLTVLKALDKDSAHKKELDKMKVEVHDRRNLYLAQEGEILPGTPAAEGVSEADMKKREMLSKKKEQKLRSPKFHISRTRLVIYNLPKTMTQKEVMKLCIDAVLSKASKQNPVIEKVKILKDAKKGNISAKKHPRAVAFVDFKEHDHALVALRVLNNNPETFDPEHRPIVEFALDNIQKLAQQQKAKLQPFKDDQGNLDDGKSSSLQSSEHQPTNADKKPSDRKKARQFKHRKPLDNSSEVSQPANGSKFLQQDMKDVDTKGTKEGMEKKDSAKGRKRKLSSEAKDATSGVVHNFKKKGLKAMKKKSITEEKNVRGTESLELKSDNKSRAFPRKRKPQAGVDSEQLNAGKKSKRAKNKSSGEEVVDKLDKLIEQYRSKFTQQGSSNAKGVASSGNKVRRWFES</sequence>
<evidence type="ECO:0000256" key="2">
    <source>
        <dbReference type="ARBA" id="ARBA00022737"/>
    </source>
</evidence>
<organism evidence="8 9">
    <name type="scientific">Dioscorea cayennensis subsp. rotundata</name>
    <name type="common">White Guinea yam</name>
    <name type="synonym">Dioscorea rotundata</name>
    <dbReference type="NCBI Taxonomy" id="55577"/>
    <lineage>
        <taxon>Eukaryota</taxon>
        <taxon>Viridiplantae</taxon>
        <taxon>Streptophyta</taxon>
        <taxon>Embryophyta</taxon>
        <taxon>Tracheophyta</taxon>
        <taxon>Spermatophyta</taxon>
        <taxon>Magnoliopsida</taxon>
        <taxon>Liliopsida</taxon>
        <taxon>Dioscoreales</taxon>
        <taxon>Dioscoreaceae</taxon>
        <taxon>Dioscorea</taxon>
    </lineage>
</organism>
<feature type="compositionally biased region" description="Polar residues" evidence="6">
    <location>
        <begin position="762"/>
        <end position="774"/>
    </location>
</feature>
<feature type="region of interest" description="Disordered" evidence="6">
    <location>
        <begin position="743"/>
        <end position="924"/>
    </location>
</feature>
<evidence type="ECO:0000313" key="8">
    <source>
        <dbReference type="Proteomes" id="UP001515500"/>
    </source>
</evidence>
<dbReference type="SMART" id="SM00360">
    <property type="entry name" value="RRM"/>
    <property type="match status" value="4"/>
</dbReference>
<protein>
    <submittedName>
        <fullName evidence="9">RNA-binding protein 28 isoform X1</fullName>
    </submittedName>
</protein>
<feature type="compositionally biased region" description="Basic and acidic residues" evidence="6">
    <location>
        <begin position="398"/>
        <end position="408"/>
    </location>
</feature>
<dbReference type="GeneID" id="120277261"/>
<dbReference type="InterPro" id="IPR003954">
    <property type="entry name" value="RRM_euk-type"/>
</dbReference>
<dbReference type="PROSITE" id="PS50102">
    <property type="entry name" value="RRM"/>
    <property type="match status" value="4"/>
</dbReference>
<accession>A0AB40CJF3</accession>
<dbReference type="CDD" id="cd12416">
    <property type="entry name" value="RRM4_RBM28_like"/>
    <property type="match status" value="1"/>
</dbReference>
<evidence type="ECO:0000256" key="6">
    <source>
        <dbReference type="SAM" id="MobiDB-lite"/>
    </source>
</evidence>
<evidence type="ECO:0000259" key="7">
    <source>
        <dbReference type="PROSITE" id="PS50102"/>
    </source>
</evidence>
<dbReference type="InterPro" id="IPR051945">
    <property type="entry name" value="RRM_MRD1_RNA_proc_ribogen"/>
</dbReference>
<dbReference type="SUPFAM" id="SSF54928">
    <property type="entry name" value="RNA-binding domain, RBD"/>
    <property type="match status" value="3"/>
</dbReference>
<dbReference type="Proteomes" id="UP001515500">
    <property type="component" value="Chromosome 15"/>
</dbReference>
<keyword evidence="8" id="KW-1185">Reference proteome</keyword>
<evidence type="ECO:0000313" key="9">
    <source>
        <dbReference type="RefSeq" id="XP_039139960.1"/>
    </source>
</evidence>
<comment type="subcellular location">
    <subcellularLocation>
        <location evidence="1">Nucleus</location>
    </subcellularLocation>
</comment>
<dbReference type="AlphaFoldDB" id="A0AB40CJF3"/>
<dbReference type="FunFam" id="3.30.70.330:FF:000182">
    <property type="entry name" value="RNA-binding motif protein 28"/>
    <property type="match status" value="1"/>
</dbReference>
<dbReference type="CDD" id="cd12414">
    <property type="entry name" value="RRM2_RBM28_like"/>
    <property type="match status" value="1"/>
</dbReference>
<dbReference type="RefSeq" id="XP_039139960.1">
    <property type="nucleotide sequence ID" value="XM_039284026.1"/>
</dbReference>
<feature type="domain" description="RRM" evidence="7">
    <location>
        <begin position="273"/>
        <end position="351"/>
    </location>
</feature>
<keyword evidence="4" id="KW-0539">Nucleus</keyword>
<dbReference type="PANTHER" id="PTHR48039:SF5">
    <property type="entry name" value="RNA-BINDING PROTEIN 28"/>
    <property type="match status" value="1"/>
</dbReference>
<gene>
    <name evidence="9" type="primary">LOC120277261</name>
</gene>
<feature type="compositionally biased region" description="Basic and acidic residues" evidence="6">
    <location>
        <begin position="813"/>
        <end position="845"/>
    </location>
</feature>
<dbReference type="GO" id="GO:0003729">
    <property type="term" value="F:mRNA binding"/>
    <property type="evidence" value="ECO:0007669"/>
    <property type="project" value="TreeGrafter"/>
</dbReference>
<keyword evidence="3 5" id="KW-0694">RNA-binding</keyword>
<dbReference type="SMART" id="SM00361">
    <property type="entry name" value="RRM_1"/>
    <property type="match status" value="3"/>
</dbReference>
<feature type="domain" description="RRM" evidence="7">
    <location>
        <begin position="638"/>
        <end position="728"/>
    </location>
</feature>
<dbReference type="Pfam" id="PF00076">
    <property type="entry name" value="RRM_1"/>
    <property type="match status" value="3"/>
</dbReference>
<feature type="compositionally biased region" description="Basic and acidic residues" evidence="6">
    <location>
        <begin position="866"/>
        <end position="887"/>
    </location>
</feature>
<dbReference type="GO" id="GO:0005634">
    <property type="term" value="C:nucleus"/>
    <property type="evidence" value="ECO:0007669"/>
    <property type="project" value="UniProtKB-SubCell"/>
</dbReference>
<feature type="compositionally biased region" description="Polar residues" evidence="6">
    <location>
        <begin position="795"/>
        <end position="810"/>
    </location>
</feature>
<evidence type="ECO:0000256" key="5">
    <source>
        <dbReference type="PROSITE-ProRule" id="PRU00176"/>
    </source>
</evidence>
<feature type="compositionally biased region" description="Basic and acidic residues" evidence="6">
    <location>
        <begin position="108"/>
        <end position="118"/>
    </location>
</feature>
<proteinExistence type="predicted"/>
<feature type="compositionally biased region" description="Basic residues" evidence="6">
    <location>
        <begin position="853"/>
        <end position="865"/>
    </location>
</feature>
<name>A0AB40CJF3_DIOCR</name>
<feature type="region of interest" description="Disordered" evidence="6">
    <location>
        <begin position="108"/>
        <end position="173"/>
    </location>
</feature>
<feature type="compositionally biased region" description="Acidic residues" evidence="6">
    <location>
        <begin position="372"/>
        <end position="381"/>
    </location>
</feature>
<feature type="compositionally biased region" description="Polar residues" evidence="6">
    <location>
        <begin position="938"/>
        <end position="954"/>
    </location>
</feature>
<dbReference type="Gene3D" id="3.30.70.330">
    <property type="match status" value="4"/>
</dbReference>
<feature type="region of interest" description="Disordered" evidence="6">
    <location>
        <begin position="938"/>
        <end position="962"/>
    </location>
</feature>
<evidence type="ECO:0000256" key="4">
    <source>
        <dbReference type="ARBA" id="ARBA00023242"/>
    </source>
</evidence>
<dbReference type="InterPro" id="IPR012677">
    <property type="entry name" value="Nucleotide-bd_a/b_plait_sf"/>
</dbReference>
<feature type="region of interest" description="Disordered" evidence="6">
    <location>
        <begin position="363"/>
        <end position="408"/>
    </location>
</feature>
<dbReference type="InterPro" id="IPR000504">
    <property type="entry name" value="RRM_dom"/>
</dbReference>
<evidence type="ECO:0000256" key="3">
    <source>
        <dbReference type="ARBA" id="ARBA00022884"/>
    </source>
</evidence>
<keyword evidence="2" id="KW-0677">Repeat</keyword>
<feature type="domain" description="RRM" evidence="7">
    <location>
        <begin position="23"/>
        <end position="101"/>
    </location>
</feature>